<evidence type="ECO:0000313" key="2">
    <source>
        <dbReference type="Proteomes" id="UP001234989"/>
    </source>
</evidence>
<dbReference type="Proteomes" id="UP001234989">
    <property type="component" value="Chromosome 4"/>
</dbReference>
<reference evidence="1" key="1">
    <citation type="submission" date="2023-08" db="EMBL/GenBank/DDBJ databases">
        <title>A de novo genome assembly of Solanum verrucosum Schlechtendal, a Mexican diploid species geographically isolated from the other diploid A-genome species in potato relatives.</title>
        <authorList>
            <person name="Hosaka K."/>
        </authorList>
    </citation>
    <scope>NUCLEOTIDE SEQUENCE</scope>
    <source>
        <tissue evidence="1">Young leaves</tissue>
    </source>
</reference>
<accession>A0AAF0QK74</accession>
<protein>
    <submittedName>
        <fullName evidence="1">Uncharacterized protein</fullName>
    </submittedName>
</protein>
<proteinExistence type="predicted"/>
<dbReference type="EMBL" id="CP133615">
    <property type="protein sequence ID" value="WMV24257.1"/>
    <property type="molecule type" value="Genomic_DNA"/>
</dbReference>
<name>A0AAF0QK74_SOLVR</name>
<gene>
    <name evidence="1" type="ORF">MTR67_017642</name>
</gene>
<organism evidence="1 2">
    <name type="scientific">Solanum verrucosum</name>
    <dbReference type="NCBI Taxonomy" id="315347"/>
    <lineage>
        <taxon>Eukaryota</taxon>
        <taxon>Viridiplantae</taxon>
        <taxon>Streptophyta</taxon>
        <taxon>Embryophyta</taxon>
        <taxon>Tracheophyta</taxon>
        <taxon>Spermatophyta</taxon>
        <taxon>Magnoliopsida</taxon>
        <taxon>eudicotyledons</taxon>
        <taxon>Gunneridae</taxon>
        <taxon>Pentapetalae</taxon>
        <taxon>asterids</taxon>
        <taxon>lamiids</taxon>
        <taxon>Solanales</taxon>
        <taxon>Solanaceae</taxon>
        <taxon>Solanoideae</taxon>
        <taxon>Solaneae</taxon>
        <taxon>Solanum</taxon>
    </lineage>
</organism>
<dbReference type="AlphaFoldDB" id="A0AAF0QK74"/>
<evidence type="ECO:0000313" key="1">
    <source>
        <dbReference type="EMBL" id="WMV24257.1"/>
    </source>
</evidence>
<keyword evidence="2" id="KW-1185">Reference proteome</keyword>
<sequence>MGAFTWCPLCDFTTLIKFYFSKLAKREVVLSYGHLELQVLEIFYLKIYEVLACCINVALHLLKQFSFSENKSEINDC</sequence>